<dbReference type="Proteomes" id="UP000324222">
    <property type="component" value="Unassembled WGS sequence"/>
</dbReference>
<proteinExistence type="predicted"/>
<dbReference type="AlphaFoldDB" id="A0A5B7HPB2"/>
<keyword evidence="1" id="KW-0812">Transmembrane</keyword>
<accession>A0A5B7HPB2</accession>
<evidence type="ECO:0000313" key="3">
    <source>
        <dbReference type="Proteomes" id="UP000324222"/>
    </source>
</evidence>
<comment type="caution">
    <text evidence="2">The sequence shown here is derived from an EMBL/GenBank/DDBJ whole genome shotgun (WGS) entry which is preliminary data.</text>
</comment>
<name>A0A5B7HPB2_PORTR</name>
<keyword evidence="1" id="KW-1133">Transmembrane helix</keyword>
<keyword evidence="1" id="KW-0472">Membrane</keyword>
<reference evidence="2 3" key="1">
    <citation type="submission" date="2019-05" db="EMBL/GenBank/DDBJ databases">
        <title>Another draft genome of Portunus trituberculatus and its Hox gene families provides insights of decapod evolution.</title>
        <authorList>
            <person name="Jeong J.-H."/>
            <person name="Song I."/>
            <person name="Kim S."/>
            <person name="Choi T."/>
            <person name="Kim D."/>
            <person name="Ryu S."/>
            <person name="Kim W."/>
        </authorList>
    </citation>
    <scope>NUCLEOTIDE SEQUENCE [LARGE SCALE GENOMIC DNA]</scope>
    <source>
        <tissue evidence="2">Muscle</tissue>
    </source>
</reference>
<dbReference type="EMBL" id="VSRR010031273">
    <property type="protein sequence ID" value="MPC70528.1"/>
    <property type="molecule type" value="Genomic_DNA"/>
</dbReference>
<feature type="transmembrane region" description="Helical" evidence="1">
    <location>
        <begin position="6"/>
        <end position="27"/>
    </location>
</feature>
<evidence type="ECO:0000256" key="1">
    <source>
        <dbReference type="SAM" id="Phobius"/>
    </source>
</evidence>
<organism evidence="2 3">
    <name type="scientific">Portunus trituberculatus</name>
    <name type="common">Swimming crab</name>
    <name type="synonym">Neptunus trituberculatus</name>
    <dbReference type="NCBI Taxonomy" id="210409"/>
    <lineage>
        <taxon>Eukaryota</taxon>
        <taxon>Metazoa</taxon>
        <taxon>Ecdysozoa</taxon>
        <taxon>Arthropoda</taxon>
        <taxon>Crustacea</taxon>
        <taxon>Multicrustacea</taxon>
        <taxon>Malacostraca</taxon>
        <taxon>Eumalacostraca</taxon>
        <taxon>Eucarida</taxon>
        <taxon>Decapoda</taxon>
        <taxon>Pleocyemata</taxon>
        <taxon>Brachyura</taxon>
        <taxon>Eubrachyura</taxon>
        <taxon>Portunoidea</taxon>
        <taxon>Portunidae</taxon>
        <taxon>Portuninae</taxon>
        <taxon>Portunus</taxon>
    </lineage>
</organism>
<evidence type="ECO:0000313" key="2">
    <source>
        <dbReference type="EMBL" id="MPC70528.1"/>
    </source>
</evidence>
<sequence>MGTEVILWCVLGGIDVMLMAGTMHNAMKKSHPPPPRMISHCFSSWHYARALIRHNAMMRTVLVGYSNKSDYSLPAGRSEASNMTTDSEDADSFDQLRTLCLSCRHRNHSSSSSECSCESCISHSDDSFFEGDEGPPGGENTVQRRLYMWLENAKLK</sequence>
<keyword evidence="3" id="KW-1185">Reference proteome</keyword>
<gene>
    <name evidence="2" type="ORF">E2C01_064779</name>
</gene>
<protein>
    <submittedName>
        <fullName evidence="2">Uncharacterized protein</fullName>
    </submittedName>
</protein>